<comment type="caution">
    <text evidence="2">The sequence shown here is derived from an EMBL/GenBank/DDBJ whole genome shotgun (WGS) entry which is preliminary data.</text>
</comment>
<feature type="compositionally biased region" description="Basic and acidic residues" evidence="1">
    <location>
        <begin position="182"/>
        <end position="191"/>
    </location>
</feature>
<keyword evidence="3" id="KW-1185">Reference proteome</keyword>
<organism evidence="2 3">
    <name type="scientific">Thalictrum thalictroides</name>
    <name type="common">Rue-anemone</name>
    <name type="synonym">Anemone thalictroides</name>
    <dbReference type="NCBI Taxonomy" id="46969"/>
    <lineage>
        <taxon>Eukaryota</taxon>
        <taxon>Viridiplantae</taxon>
        <taxon>Streptophyta</taxon>
        <taxon>Embryophyta</taxon>
        <taxon>Tracheophyta</taxon>
        <taxon>Spermatophyta</taxon>
        <taxon>Magnoliopsida</taxon>
        <taxon>Ranunculales</taxon>
        <taxon>Ranunculaceae</taxon>
        <taxon>Thalictroideae</taxon>
        <taxon>Thalictrum</taxon>
    </lineage>
</organism>
<proteinExistence type="predicted"/>
<reference evidence="2 3" key="1">
    <citation type="submission" date="2020-06" db="EMBL/GenBank/DDBJ databases">
        <title>Transcriptomic and genomic resources for Thalictrum thalictroides and T. hernandezii: Facilitating candidate gene discovery in an emerging model plant lineage.</title>
        <authorList>
            <person name="Arias T."/>
            <person name="Riano-Pachon D.M."/>
            <person name="Di Stilio V.S."/>
        </authorList>
    </citation>
    <scope>NUCLEOTIDE SEQUENCE [LARGE SCALE GENOMIC DNA]</scope>
    <source>
        <strain evidence="3">cv. WT478/WT964</strain>
        <tissue evidence="2">Leaves</tissue>
    </source>
</reference>
<evidence type="ECO:0000313" key="2">
    <source>
        <dbReference type="EMBL" id="KAF5179857.1"/>
    </source>
</evidence>
<dbReference type="EMBL" id="JABWDY010038239">
    <property type="protein sequence ID" value="KAF5179857.1"/>
    <property type="molecule type" value="Genomic_DNA"/>
</dbReference>
<feature type="compositionally biased region" description="Acidic residues" evidence="1">
    <location>
        <begin position="163"/>
        <end position="172"/>
    </location>
</feature>
<feature type="compositionally biased region" description="Acidic residues" evidence="1">
    <location>
        <begin position="133"/>
        <end position="145"/>
    </location>
</feature>
<feature type="compositionally biased region" description="Gly residues" evidence="1">
    <location>
        <begin position="147"/>
        <end position="161"/>
    </location>
</feature>
<feature type="region of interest" description="Disordered" evidence="1">
    <location>
        <begin position="126"/>
        <end position="197"/>
    </location>
</feature>
<sequence>MASSSSPSYSSFEIRVQEELLYQRVYDVVQRSMCHYHFDEFDVLRSGLQEFCIMVTQANDVIKEQIFDFYPFYLAKMSHELWNQFDQWLETKDGEPVRELCKPWPIYDCWTIETCSVCQFESKHPGERVVVSESDEDGGVDDDGDAGANGGGERNANGGGEVDAAEDDDGGEVVDASGPSTKADDHNGERGPKRHRL</sequence>
<gene>
    <name evidence="2" type="ORF">FRX31_030556</name>
</gene>
<dbReference type="Proteomes" id="UP000554482">
    <property type="component" value="Unassembled WGS sequence"/>
</dbReference>
<evidence type="ECO:0000313" key="3">
    <source>
        <dbReference type="Proteomes" id="UP000554482"/>
    </source>
</evidence>
<dbReference type="AlphaFoldDB" id="A0A7J6V4X3"/>
<name>A0A7J6V4X3_THATH</name>
<evidence type="ECO:0000256" key="1">
    <source>
        <dbReference type="SAM" id="MobiDB-lite"/>
    </source>
</evidence>
<accession>A0A7J6V4X3</accession>
<protein>
    <submittedName>
        <fullName evidence="2">Uncharacterized protein</fullName>
    </submittedName>
</protein>